<feature type="domain" description="Ubiquinol-cytochrome c chaperone" evidence="3">
    <location>
        <begin position="35"/>
        <end position="176"/>
    </location>
</feature>
<dbReference type="InterPro" id="IPR021150">
    <property type="entry name" value="Ubiq_cyt_c_chap"/>
</dbReference>
<name>D5RJ06_9PROT</name>
<evidence type="ECO:0000256" key="1">
    <source>
        <dbReference type="ARBA" id="ARBA00006407"/>
    </source>
</evidence>
<dbReference type="HOGENOM" id="CLU_051390_5_1_5"/>
<dbReference type="InterPro" id="IPR007129">
    <property type="entry name" value="Ubiqinol_cyt_c_chaperone_CPB3"/>
</dbReference>
<dbReference type="PANTHER" id="PTHR12184:SF1">
    <property type="entry name" value="UBIQUINOL-CYTOCHROME-C REDUCTASE COMPLEX ASSEMBLY FACTOR 1"/>
    <property type="match status" value="1"/>
</dbReference>
<dbReference type="PANTHER" id="PTHR12184">
    <property type="entry name" value="UBIQUINOL-CYTOCHROME C REDUCTASE COMPLEX ASSEMBLY FACTOR 1 FAMILY MEMBER"/>
    <property type="match status" value="1"/>
</dbReference>
<dbReference type="RefSeq" id="WP_007004125.1">
    <property type="nucleotide sequence ID" value="NZ_GG770778.1"/>
</dbReference>
<reference evidence="4 5" key="1">
    <citation type="submission" date="2010-04" db="EMBL/GenBank/DDBJ databases">
        <authorList>
            <person name="Qin X."/>
            <person name="Bachman B."/>
            <person name="Battles P."/>
            <person name="Bell A."/>
            <person name="Bess C."/>
            <person name="Bickham C."/>
            <person name="Chaboub L."/>
            <person name="Chen D."/>
            <person name="Coyle M."/>
            <person name="Deiros D.R."/>
            <person name="Dinh H."/>
            <person name="Forbes L."/>
            <person name="Fowler G."/>
            <person name="Francisco L."/>
            <person name="Fu Q."/>
            <person name="Gubbala S."/>
            <person name="Hale W."/>
            <person name="Han Y."/>
            <person name="Hemphill L."/>
            <person name="Highlander S.K."/>
            <person name="Hirani K."/>
            <person name="Hogues M."/>
            <person name="Jackson L."/>
            <person name="Jakkamsetti A."/>
            <person name="Javaid M."/>
            <person name="Jiang H."/>
            <person name="Korchina V."/>
            <person name="Kovar C."/>
            <person name="Lara F."/>
            <person name="Lee S."/>
            <person name="Mata R."/>
            <person name="Mathew T."/>
            <person name="Moen C."/>
            <person name="Morales K."/>
            <person name="Munidasa M."/>
            <person name="Nazareth L."/>
            <person name="Ngo R."/>
            <person name="Nguyen L."/>
            <person name="Okwuonu G."/>
            <person name="Ongeri F."/>
            <person name="Patil S."/>
            <person name="Petrosino J."/>
            <person name="Pham C."/>
            <person name="Pham P."/>
            <person name="Pu L.-L."/>
            <person name="Puazo M."/>
            <person name="Raj R."/>
            <person name="Reid J."/>
            <person name="Rouhana J."/>
            <person name="Saada N."/>
            <person name="Shang Y."/>
            <person name="Simmons D."/>
            <person name="Thornton R."/>
            <person name="Warren J."/>
            <person name="Weissenberger G."/>
            <person name="Zhang J."/>
            <person name="Zhang L."/>
            <person name="Zhou C."/>
            <person name="Zhu D."/>
            <person name="Muzny D."/>
            <person name="Worley K."/>
            <person name="Gibbs R."/>
        </authorList>
    </citation>
    <scope>NUCLEOTIDE SEQUENCE [LARGE SCALE GENOMIC DNA]</scope>
    <source>
        <strain evidence="4 5">ATCC 49957</strain>
    </source>
</reference>
<organism evidence="4 5">
    <name type="scientific">Pseudoroseomonas cervicalis ATCC 49957</name>
    <dbReference type="NCBI Taxonomy" id="525371"/>
    <lineage>
        <taxon>Bacteria</taxon>
        <taxon>Pseudomonadati</taxon>
        <taxon>Pseudomonadota</taxon>
        <taxon>Alphaproteobacteria</taxon>
        <taxon>Acetobacterales</taxon>
        <taxon>Roseomonadaceae</taxon>
        <taxon>Roseomonas</taxon>
    </lineage>
</organism>
<evidence type="ECO:0000259" key="3">
    <source>
        <dbReference type="Pfam" id="PF03981"/>
    </source>
</evidence>
<evidence type="ECO:0000256" key="2">
    <source>
        <dbReference type="ARBA" id="ARBA00006436"/>
    </source>
</evidence>
<comment type="similarity">
    <text evidence="2">Belongs to the UPF0174 family.</text>
</comment>
<comment type="caution">
    <text evidence="4">The sequence shown here is derived from an EMBL/GenBank/DDBJ whole genome shotgun (WGS) entry which is preliminary data.</text>
</comment>
<evidence type="ECO:0000313" key="5">
    <source>
        <dbReference type="Proteomes" id="UP000005324"/>
    </source>
</evidence>
<evidence type="ECO:0000313" key="4">
    <source>
        <dbReference type="EMBL" id="EFH12718.1"/>
    </source>
</evidence>
<protein>
    <submittedName>
        <fullName evidence="4">Ubiquinol-cytochrome C chaperone</fullName>
    </submittedName>
</protein>
<dbReference type="OrthoDB" id="7158889at2"/>
<keyword evidence="5" id="KW-1185">Reference proteome</keyword>
<gene>
    <name evidence="4" type="ORF">HMPREF0731_1066</name>
</gene>
<comment type="similarity">
    <text evidence="1">Belongs to the CBP3 family.</text>
</comment>
<dbReference type="Proteomes" id="UP000005324">
    <property type="component" value="Unassembled WGS sequence"/>
</dbReference>
<accession>D5RJ06</accession>
<sequence length="184" mass="20069">MALFGLFRRKPHERQGFELYGAAVRAARHPAFFTRLGVADTLDGRFDLIGLHVALLIRRLHRDADPRGAALAQAVFDAMFADMDFNLREMGVGDMSIARRVKNMWEAFHGRAQAYEAPLEAGDREGLAVALARNVWRGTVEPSDAAPRELAALSFTIDAALAGQPIEALAKGQATFPSPEEAPA</sequence>
<dbReference type="Pfam" id="PF03981">
    <property type="entry name" value="Ubiq_cyt_C_chap"/>
    <property type="match status" value="1"/>
</dbReference>
<proteinExistence type="inferred from homology"/>
<dbReference type="AlphaFoldDB" id="D5RJ06"/>
<dbReference type="EMBL" id="ADVL01000177">
    <property type="protein sequence ID" value="EFH12718.1"/>
    <property type="molecule type" value="Genomic_DNA"/>
</dbReference>